<dbReference type="Pfam" id="PF05960">
    <property type="entry name" value="DUF885"/>
    <property type="match status" value="1"/>
</dbReference>
<comment type="caution">
    <text evidence="1">The sequence shown here is derived from an EMBL/GenBank/DDBJ whole genome shotgun (WGS) entry which is preliminary data.</text>
</comment>
<dbReference type="RefSeq" id="WP_150069639.1">
    <property type="nucleotide sequence ID" value="NZ_VWPH01000014.1"/>
</dbReference>
<protein>
    <submittedName>
        <fullName evidence="1">DUF885 domain-containing protein</fullName>
    </submittedName>
</protein>
<dbReference type="EMBL" id="VWPH01000014">
    <property type="protein sequence ID" value="KAA5828717.1"/>
    <property type="molecule type" value="Genomic_DNA"/>
</dbReference>
<dbReference type="OrthoDB" id="9760040at2"/>
<dbReference type="Proteomes" id="UP000323946">
    <property type="component" value="Unassembled WGS sequence"/>
</dbReference>
<sequence length="543" mass="59964">MTTVRELADEALELIAAADPLNELLVDLPSTRDRLNDLSGAAERALRDRASGILAAAGRIEATGDDRITLGVVVQQAESVITRIDSRIVEHTVHDSETSPLGKLLMVLASTRPRGVQHEQDFLTRLAAIPEFLAQGAERLRLGVSAGRLPIARSVREAVKHLDAHLAAPESDPLHLVPLEAAAERDELLAEVVRPAFAEYREVLRAEIQQHGRPDERAGLCWLPDGAATYAALARMHTTTDRTPEELHRTGVELVAELAEEYAEIGSRIFGLRTAAEVQQRMRTDPALRWSGEQELLDAARAAIERAERAAPEWFGKLPAQRCQVEPVPAELAPNAPAAYYLPGPPDGSRPGTYYANTHLAEQRPRFLAEATAFHEAVPGHHFQVTLAQELTGVPEIRQYAWVNSYAEGWGLYAERFADEAGWYTDDVARLGMLAMDSMRAARLVVDTGLHAFGWPRQRAVDYLREHTALPEIDIQSETDRYLEMPGQALSYMVGRLEFQRLRDRARAALGEAFDLRAFHDVVLGSGALPMPVLDQLVADWTG</sequence>
<organism evidence="1 2">
    <name type="scientific">Saccharopolyspora hirsuta</name>
    <dbReference type="NCBI Taxonomy" id="1837"/>
    <lineage>
        <taxon>Bacteria</taxon>
        <taxon>Bacillati</taxon>
        <taxon>Actinomycetota</taxon>
        <taxon>Actinomycetes</taxon>
        <taxon>Pseudonocardiales</taxon>
        <taxon>Pseudonocardiaceae</taxon>
        <taxon>Saccharopolyspora</taxon>
    </lineage>
</organism>
<dbReference type="AlphaFoldDB" id="A0A5M7BKP7"/>
<evidence type="ECO:0000313" key="1">
    <source>
        <dbReference type="EMBL" id="KAA5828717.1"/>
    </source>
</evidence>
<keyword evidence="2" id="KW-1185">Reference proteome</keyword>
<dbReference type="InterPro" id="IPR010281">
    <property type="entry name" value="DUF885"/>
</dbReference>
<dbReference type="PANTHER" id="PTHR33361">
    <property type="entry name" value="GLR0591 PROTEIN"/>
    <property type="match status" value="1"/>
</dbReference>
<dbReference type="PANTHER" id="PTHR33361:SF2">
    <property type="entry name" value="DUF885 DOMAIN-CONTAINING PROTEIN"/>
    <property type="match status" value="1"/>
</dbReference>
<evidence type="ECO:0000313" key="2">
    <source>
        <dbReference type="Proteomes" id="UP000323946"/>
    </source>
</evidence>
<name>A0A5M7BKP7_SACHI</name>
<proteinExistence type="predicted"/>
<dbReference type="SMR" id="A0A5M7BKP7"/>
<gene>
    <name evidence="1" type="ORF">F1721_27145</name>
</gene>
<reference evidence="1 2" key="1">
    <citation type="submission" date="2019-09" db="EMBL/GenBank/DDBJ databases">
        <title>Draft genome sequence of the thermophilic Saccharopolyspora hirsuta VKM Ac-666T.</title>
        <authorList>
            <person name="Lobastova T.G."/>
            <person name="Fokina V."/>
            <person name="Bragin E.Y."/>
            <person name="Shtratnikova V.Y."/>
            <person name="Starodumova I.P."/>
            <person name="Tarlachkov S.V."/>
            <person name="Donova M.V."/>
        </authorList>
    </citation>
    <scope>NUCLEOTIDE SEQUENCE [LARGE SCALE GENOMIC DNA]</scope>
    <source>
        <strain evidence="1 2">VKM Ac-666</strain>
    </source>
</reference>
<accession>A0A5M7BKP7</accession>